<dbReference type="Pfam" id="PF08843">
    <property type="entry name" value="AbiEii"/>
    <property type="match status" value="1"/>
</dbReference>
<reference evidence="2" key="1">
    <citation type="journal article" date="2019" name="Int. J. Syst. Evol. Microbiol.">
        <title>The Global Catalogue of Microorganisms (GCM) 10K type strain sequencing project: providing services to taxonomists for standard genome sequencing and annotation.</title>
        <authorList>
            <consortium name="The Broad Institute Genomics Platform"/>
            <consortium name="The Broad Institute Genome Sequencing Center for Infectious Disease"/>
            <person name="Wu L."/>
            <person name="Ma J."/>
        </authorList>
    </citation>
    <scope>NUCLEOTIDE SEQUENCE [LARGE SCALE GENOMIC DNA]</scope>
    <source>
        <strain evidence="2">JCM 17342</strain>
    </source>
</reference>
<gene>
    <name evidence="1" type="ORF">GCM10022247_62630</name>
</gene>
<dbReference type="Proteomes" id="UP001501747">
    <property type="component" value="Unassembled WGS sequence"/>
</dbReference>
<dbReference type="EMBL" id="BAABAL010000019">
    <property type="protein sequence ID" value="GAA4029048.1"/>
    <property type="molecule type" value="Genomic_DNA"/>
</dbReference>
<accession>A0ABP7TP50</accession>
<evidence type="ECO:0000313" key="2">
    <source>
        <dbReference type="Proteomes" id="UP001501747"/>
    </source>
</evidence>
<evidence type="ECO:0000313" key="1">
    <source>
        <dbReference type="EMBL" id="GAA4029048.1"/>
    </source>
</evidence>
<dbReference type="InterPro" id="IPR014942">
    <property type="entry name" value="AbiEii"/>
</dbReference>
<evidence type="ECO:0008006" key="3">
    <source>
        <dbReference type="Google" id="ProtNLM"/>
    </source>
</evidence>
<protein>
    <recommendedName>
        <fullName evidence="3">Nucleotidyl transferase AbiEii/AbiGii toxin family protein</fullName>
    </recommendedName>
</protein>
<dbReference type="RefSeq" id="WP_344882777.1">
    <property type="nucleotide sequence ID" value="NZ_BAABAL010000019.1"/>
</dbReference>
<sequence length="211" mass="23076">MSSALTGFQADVARLFFGLPASQGFLLAGGAALITQELIVRPTEDLDFFTTRAPDVVTARDALEAAVAEQGWSSRRARDGATFVRLEIIGPERVLVDLALDSAPGSPAVVTVIGPSFAPEELAGRKLVALFDRAEARDFTDVHALAERYGKAFLLRRAAEVDQGFDERVLAEMFRFLPRWKDDDLPVPPDEVGAVREFFADWARELEAPAE</sequence>
<name>A0ABP7TP50_9PSEU</name>
<organism evidence="1 2">
    <name type="scientific">Allokutzneria multivorans</name>
    <dbReference type="NCBI Taxonomy" id="1142134"/>
    <lineage>
        <taxon>Bacteria</taxon>
        <taxon>Bacillati</taxon>
        <taxon>Actinomycetota</taxon>
        <taxon>Actinomycetes</taxon>
        <taxon>Pseudonocardiales</taxon>
        <taxon>Pseudonocardiaceae</taxon>
        <taxon>Allokutzneria</taxon>
    </lineage>
</organism>
<keyword evidence="2" id="KW-1185">Reference proteome</keyword>
<comment type="caution">
    <text evidence="1">The sequence shown here is derived from an EMBL/GenBank/DDBJ whole genome shotgun (WGS) entry which is preliminary data.</text>
</comment>
<proteinExistence type="predicted"/>